<comment type="caution">
    <text evidence="2">The sequence shown here is derived from an EMBL/GenBank/DDBJ whole genome shotgun (WGS) entry which is preliminary data.</text>
</comment>
<organism evidence="2 3">
    <name type="scientific">Phytohabitans maris</name>
    <dbReference type="NCBI Taxonomy" id="3071409"/>
    <lineage>
        <taxon>Bacteria</taxon>
        <taxon>Bacillati</taxon>
        <taxon>Actinomycetota</taxon>
        <taxon>Actinomycetes</taxon>
        <taxon>Micromonosporales</taxon>
        <taxon>Micromonosporaceae</taxon>
    </lineage>
</organism>
<evidence type="ECO:0000313" key="3">
    <source>
        <dbReference type="Proteomes" id="UP001230908"/>
    </source>
</evidence>
<feature type="transmembrane region" description="Helical" evidence="1">
    <location>
        <begin position="61"/>
        <end position="84"/>
    </location>
</feature>
<keyword evidence="1" id="KW-0472">Membrane</keyword>
<proteinExistence type="predicted"/>
<evidence type="ECO:0000256" key="1">
    <source>
        <dbReference type="SAM" id="Phobius"/>
    </source>
</evidence>
<dbReference type="InterPro" id="IPR056918">
    <property type="entry name" value="8xMP"/>
</dbReference>
<dbReference type="EMBL" id="JAVHUY010000021">
    <property type="protein sequence ID" value="MDQ7907288.1"/>
    <property type="molecule type" value="Genomic_DNA"/>
</dbReference>
<gene>
    <name evidence="2" type="ORF">RB614_22490</name>
</gene>
<sequence>MTQQPGPPEPVSFEEFRLYHATTERVTDRRLALNRWNYSILVATLLAIGAVLTWSTTRPSYVLVGVCGVVVLSVAAILLCTYWIQQISDFKSLNAAKFRILNEMAPLIVFDGPSGPSAARSYRPFEREWDDLQQQRAVSKVPTGRLRHTLALSSSGAEYFIPRAFRVLFATILVVTVVFAAISHDAVFDQISPFTGADAGGGGTP</sequence>
<keyword evidence="1" id="KW-0812">Transmembrane</keyword>
<feature type="transmembrane region" description="Helical" evidence="1">
    <location>
        <begin position="164"/>
        <end position="182"/>
    </location>
</feature>
<keyword evidence="3" id="KW-1185">Reference proteome</keyword>
<evidence type="ECO:0008006" key="4">
    <source>
        <dbReference type="Google" id="ProtNLM"/>
    </source>
</evidence>
<evidence type="ECO:0000313" key="2">
    <source>
        <dbReference type="EMBL" id="MDQ7907288.1"/>
    </source>
</evidence>
<dbReference type="Pfam" id="PF24838">
    <property type="entry name" value="8xMP"/>
    <property type="match status" value="1"/>
</dbReference>
<feature type="transmembrane region" description="Helical" evidence="1">
    <location>
        <begin position="36"/>
        <end position="55"/>
    </location>
</feature>
<protein>
    <recommendedName>
        <fullName evidence="4">SMODS and SLOG-associating 2TM effector domain-containing protein</fullName>
    </recommendedName>
</protein>
<accession>A0ABU0ZJR4</accession>
<dbReference type="Proteomes" id="UP001230908">
    <property type="component" value="Unassembled WGS sequence"/>
</dbReference>
<dbReference type="RefSeq" id="WP_308714565.1">
    <property type="nucleotide sequence ID" value="NZ_JAVHUY010000021.1"/>
</dbReference>
<keyword evidence="1" id="KW-1133">Transmembrane helix</keyword>
<reference evidence="2 3" key="1">
    <citation type="submission" date="2023-08" db="EMBL/GenBank/DDBJ databases">
        <title>Phytohabitans sansha sp. nov., isolated from marine sediment.</title>
        <authorList>
            <person name="Zhao Y."/>
            <person name="Yi K."/>
        </authorList>
    </citation>
    <scope>NUCLEOTIDE SEQUENCE [LARGE SCALE GENOMIC DNA]</scope>
    <source>
        <strain evidence="2 3">ZYX-F-186</strain>
    </source>
</reference>
<name>A0ABU0ZJR4_9ACTN</name>